<evidence type="ECO:0000313" key="4">
    <source>
        <dbReference type="Proteomes" id="UP001320768"/>
    </source>
</evidence>
<organism evidence="3 4">
    <name type="scientific">Candidatus Synchoanobacter obligatus</name>
    <dbReference type="NCBI Taxonomy" id="2919597"/>
    <lineage>
        <taxon>Bacteria</taxon>
        <taxon>Pseudomonadati</taxon>
        <taxon>Pseudomonadota</taxon>
        <taxon>Gammaproteobacteria</taxon>
        <taxon>Candidatus Comchoanobacterales</taxon>
        <taxon>Candidatus Comchoanobacteraceae</taxon>
        <taxon>Candidatus Synchoanobacter</taxon>
    </lineage>
</organism>
<evidence type="ECO:0000313" key="3">
    <source>
        <dbReference type="EMBL" id="MCP8352377.1"/>
    </source>
</evidence>
<accession>A0ABT1L5C6</accession>
<dbReference type="Proteomes" id="UP001320768">
    <property type="component" value="Unassembled WGS sequence"/>
</dbReference>
<evidence type="ECO:0000256" key="1">
    <source>
        <dbReference type="SAM" id="Phobius"/>
    </source>
</evidence>
<keyword evidence="2" id="KW-0732">Signal</keyword>
<feature type="transmembrane region" description="Helical" evidence="1">
    <location>
        <begin position="37"/>
        <end position="57"/>
    </location>
</feature>
<keyword evidence="1" id="KW-1133">Transmembrane helix</keyword>
<feature type="transmembrane region" description="Helical" evidence="1">
    <location>
        <begin position="69"/>
        <end position="92"/>
    </location>
</feature>
<reference evidence="3 4" key="1">
    <citation type="journal article" date="2022" name="Nat. Microbiol.">
        <title>The microbiome of a bacterivorous marine choanoflagellate contains a resource-demanding obligate bacterial associate.</title>
        <authorList>
            <person name="Needham D.M."/>
            <person name="Poirier C."/>
            <person name="Bachy C."/>
            <person name="George E.E."/>
            <person name="Wilken S."/>
            <person name="Yung C.C.M."/>
            <person name="Limardo A.J."/>
            <person name="Morando M."/>
            <person name="Sudek L."/>
            <person name="Malmstrom R.R."/>
            <person name="Keeling P.J."/>
            <person name="Santoro A.E."/>
            <person name="Worden A.Z."/>
        </authorList>
    </citation>
    <scope>NUCLEOTIDE SEQUENCE [LARGE SCALE GENOMIC DNA]</scope>
    <source>
        <strain evidence="3 4">Comchoano-2</strain>
    </source>
</reference>
<dbReference type="EMBL" id="JAKUDN010000002">
    <property type="protein sequence ID" value="MCP8352377.1"/>
    <property type="molecule type" value="Genomic_DNA"/>
</dbReference>
<name>A0ABT1L5C6_9GAMM</name>
<keyword evidence="4" id="KW-1185">Reference proteome</keyword>
<dbReference type="RefSeq" id="WP_258569482.1">
    <property type="nucleotide sequence ID" value="NZ_JAKUDN010000002.1"/>
</dbReference>
<keyword evidence="1" id="KW-0812">Transmembrane</keyword>
<feature type="transmembrane region" description="Helical" evidence="1">
    <location>
        <begin position="132"/>
        <end position="151"/>
    </location>
</feature>
<evidence type="ECO:0008006" key="5">
    <source>
        <dbReference type="Google" id="ProtNLM"/>
    </source>
</evidence>
<sequence>MMMKLLRYTLPFILIASLPSAQTTSDYAELVNSLSQASEFLTGLFYLTGVAFIFTGVNKLKKLGHRTAFMNVDSGVTGPLIMLTLGATLIYFPTFLEVTNTTFWGLPDIAAVDQLQYKADKGSDLETALKPMIYMIQFIGMVAILRGFLILTKSTGQGAQPGTVSKGFVHIIGGVMAVNIVNTVNVIVNTFGTGGST</sequence>
<gene>
    <name evidence="3" type="ORF">MKS91_03620</name>
</gene>
<protein>
    <recommendedName>
        <fullName evidence="5">Type IV secretion protein IcmC</fullName>
    </recommendedName>
</protein>
<proteinExistence type="predicted"/>
<keyword evidence="1" id="KW-0472">Membrane</keyword>
<feature type="chain" id="PRO_5047490009" description="Type IV secretion protein IcmC" evidence="2">
    <location>
        <begin position="22"/>
        <end position="197"/>
    </location>
</feature>
<evidence type="ECO:0000256" key="2">
    <source>
        <dbReference type="SAM" id="SignalP"/>
    </source>
</evidence>
<comment type="caution">
    <text evidence="3">The sequence shown here is derived from an EMBL/GenBank/DDBJ whole genome shotgun (WGS) entry which is preliminary data.</text>
</comment>
<feature type="signal peptide" evidence="2">
    <location>
        <begin position="1"/>
        <end position="21"/>
    </location>
</feature>